<organism evidence="1 2">
    <name type="scientific">Miniphocaeibacter halophilus</name>
    <dbReference type="NCBI Taxonomy" id="2931922"/>
    <lineage>
        <taxon>Bacteria</taxon>
        <taxon>Bacillati</taxon>
        <taxon>Bacillota</taxon>
        <taxon>Tissierellia</taxon>
        <taxon>Tissierellales</taxon>
        <taxon>Peptoniphilaceae</taxon>
        <taxon>Miniphocaeibacter</taxon>
    </lineage>
</organism>
<proteinExistence type="predicted"/>
<evidence type="ECO:0000313" key="1">
    <source>
        <dbReference type="EMBL" id="QQK07563.1"/>
    </source>
</evidence>
<protein>
    <submittedName>
        <fullName evidence="1">1-acyl-sn-glycerol-3-phosphate acyltransferase</fullName>
    </submittedName>
</protein>
<dbReference type="Proteomes" id="UP000595814">
    <property type="component" value="Chromosome"/>
</dbReference>
<keyword evidence="1" id="KW-0012">Acyltransferase</keyword>
<name>A0AC61MTD3_9FIRM</name>
<keyword evidence="1" id="KW-0808">Transferase</keyword>
<evidence type="ECO:0000313" key="2">
    <source>
        <dbReference type="Proteomes" id="UP000595814"/>
    </source>
</evidence>
<accession>A0AC61MTD3</accession>
<gene>
    <name evidence="1" type="ORF">JFY71_09725</name>
</gene>
<dbReference type="EMBL" id="CP066744">
    <property type="protein sequence ID" value="QQK07563.1"/>
    <property type="molecule type" value="Genomic_DNA"/>
</dbReference>
<reference evidence="1 2" key="1">
    <citation type="journal article" date="2022" name="Int. J. Syst. Evol. Microbiol.">
        <title>Miniphocaeibacter halophilus sp. nov., an ammonium-tolerant acetate-producing bacterium isolated from a biogas system.</title>
        <authorList>
            <person name="Schnurer A."/>
            <person name="Singh A."/>
            <person name="Bi S."/>
            <person name="Qiao W."/>
            <person name="Westerholm M."/>
        </authorList>
    </citation>
    <scope>NUCLEOTIDE SEQUENCE [LARGE SCALE GENOMIC DNA]</scope>
    <source>
        <strain evidence="1 2">AMB_01</strain>
    </source>
</reference>
<sequence>MYWFFRNILWVVLRIIFRIEVKGKENINTREKLIICSNHISILDPLILAITYNRQIHFMAKKELFEIPIIGKLFYKVGAFPVDRKKADLKSIKQSLKILKEDKVLGIFPEGTRVNTIDKNNVKDGIGMMANRANSDILPVHIETEYKIFRKVKVTYKPIVKIDKFLEVPKELKNRTITLAAYNEIYDLSE</sequence>
<keyword evidence="2" id="KW-1185">Reference proteome</keyword>